<dbReference type="PROSITE" id="PS51257">
    <property type="entry name" value="PROKAR_LIPOPROTEIN"/>
    <property type="match status" value="1"/>
</dbReference>
<dbReference type="Proteomes" id="UP001596958">
    <property type="component" value="Unassembled WGS sequence"/>
</dbReference>
<keyword evidence="1" id="KW-0732">Signal</keyword>
<evidence type="ECO:0008006" key="4">
    <source>
        <dbReference type="Google" id="ProtNLM"/>
    </source>
</evidence>
<name>A0ABW2YZG0_9SPHI</name>
<gene>
    <name evidence="2" type="ORF">ACFQZS_11770</name>
</gene>
<feature type="chain" id="PRO_5045378952" description="Lipoprotein" evidence="1">
    <location>
        <begin position="23"/>
        <end position="213"/>
    </location>
</feature>
<dbReference type="PANTHER" id="PTHR39767:SF2">
    <property type="entry name" value="CHROMOSOME UNDETERMINED SCAFFOLD_1, WHOLE GENOME SHOTGUN SEQUENCE"/>
    <property type="match status" value="1"/>
</dbReference>
<reference evidence="3" key="1">
    <citation type="journal article" date="2019" name="Int. J. Syst. Evol. Microbiol.">
        <title>The Global Catalogue of Microorganisms (GCM) 10K type strain sequencing project: providing services to taxonomists for standard genome sequencing and annotation.</title>
        <authorList>
            <consortium name="The Broad Institute Genomics Platform"/>
            <consortium name="The Broad Institute Genome Sequencing Center for Infectious Disease"/>
            <person name="Wu L."/>
            <person name="Ma J."/>
        </authorList>
    </citation>
    <scope>NUCLEOTIDE SEQUENCE [LARGE SCALE GENOMIC DNA]</scope>
    <source>
        <strain evidence="3">CCUG 63418</strain>
    </source>
</reference>
<proteinExistence type="predicted"/>
<evidence type="ECO:0000313" key="2">
    <source>
        <dbReference type="EMBL" id="MFD0750822.1"/>
    </source>
</evidence>
<keyword evidence="3" id="KW-1185">Reference proteome</keyword>
<accession>A0ABW2YZG0</accession>
<dbReference type="EMBL" id="JBHTHU010000006">
    <property type="protein sequence ID" value="MFD0750822.1"/>
    <property type="molecule type" value="Genomic_DNA"/>
</dbReference>
<organism evidence="2 3">
    <name type="scientific">Mucilaginibacter calamicampi</name>
    <dbReference type="NCBI Taxonomy" id="1302352"/>
    <lineage>
        <taxon>Bacteria</taxon>
        <taxon>Pseudomonadati</taxon>
        <taxon>Bacteroidota</taxon>
        <taxon>Sphingobacteriia</taxon>
        <taxon>Sphingobacteriales</taxon>
        <taxon>Sphingobacteriaceae</taxon>
        <taxon>Mucilaginibacter</taxon>
    </lineage>
</organism>
<comment type="caution">
    <text evidence="2">The sequence shown here is derived from an EMBL/GenBank/DDBJ whole genome shotgun (WGS) entry which is preliminary data.</text>
</comment>
<evidence type="ECO:0000256" key="1">
    <source>
        <dbReference type="SAM" id="SignalP"/>
    </source>
</evidence>
<feature type="signal peptide" evidence="1">
    <location>
        <begin position="1"/>
        <end position="22"/>
    </location>
</feature>
<dbReference type="PANTHER" id="PTHR39767">
    <property type="entry name" value="CALCIUM/CALMODULIN-BINDING MEMBRANE PROTEIN PCM4-RELATED"/>
    <property type="match status" value="1"/>
</dbReference>
<protein>
    <recommendedName>
        <fullName evidence="4">Lipoprotein</fullName>
    </recommendedName>
</protein>
<sequence length="213" mass="23864">MRKNVLLALFFFVFISSCKDKASEQTQVYNNDFESNNLSQITNGQIEQFNGTAVLGRYNNGNFTLKLDNLPAHDLITISLDLYIHDSWDGNKQDVDGPDIWQLLVDGGLYVNTTFSNTTCGVNEFCSPQSYPLDYPNNYNNPKTGAYRINLPAACKPTEPRGTSVYKIVKTISHSNSTLLLQCLDKLVQPNAPDPKCDESWSIDNLNIKAIKL</sequence>
<dbReference type="RefSeq" id="WP_377100426.1">
    <property type="nucleotide sequence ID" value="NZ_JBHTHU010000006.1"/>
</dbReference>
<evidence type="ECO:0000313" key="3">
    <source>
        <dbReference type="Proteomes" id="UP001596958"/>
    </source>
</evidence>